<name>A0A431UE95_9BACI</name>
<dbReference type="Pfam" id="PF01042">
    <property type="entry name" value="Ribonuc_L-PSP"/>
    <property type="match status" value="1"/>
</dbReference>
<comment type="caution">
    <text evidence="2">The sequence shown here is derived from an EMBL/GenBank/DDBJ whole genome shotgun (WGS) entry which is preliminary data.</text>
</comment>
<dbReference type="GO" id="GO:0005829">
    <property type="term" value="C:cytosol"/>
    <property type="evidence" value="ECO:0007669"/>
    <property type="project" value="TreeGrafter"/>
</dbReference>
<dbReference type="CDD" id="cd00448">
    <property type="entry name" value="YjgF_YER057c_UK114_family"/>
    <property type="match status" value="1"/>
</dbReference>
<dbReference type="FunFam" id="3.30.1330.40:FF:000001">
    <property type="entry name" value="L-PSP family endoribonuclease"/>
    <property type="match status" value="1"/>
</dbReference>
<sequence length="123" mass="13246">MRAVASSSPRGHYSPAMISGNTVYVSGQTSADPNTGMPVIGGIEAETKMALKKLETVLHDAGCTKEQVVMCRVYIITADDWGPVNVVYSQFFGNHKPARAIIPIHELSNGCRIEIEAIAELSK</sequence>
<comment type="similarity">
    <text evidence="1">Belongs to the RutC family.</text>
</comment>
<dbReference type="PANTHER" id="PTHR11803:SF39">
    <property type="entry name" value="2-IMINOBUTANOATE_2-IMINOPROPANOATE DEAMINASE"/>
    <property type="match status" value="1"/>
</dbReference>
<dbReference type="InterPro" id="IPR006175">
    <property type="entry name" value="YjgF/YER057c/UK114"/>
</dbReference>
<dbReference type="PANTHER" id="PTHR11803">
    <property type="entry name" value="2-IMINOBUTANOATE/2-IMINOPROPANOATE DEAMINASE RIDA"/>
    <property type="match status" value="1"/>
</dbReference>
<dbReference type="RefSeq" id="WP_126296035.1">
    <property type="nucleotide sequence ID" value="NZ_CP155468.1"/>
</dbReference>
<dbReference type="AlphaFoldDB" id="A0A431UE95"/>
<organism evidence="2 3">
    <name type="scientific">Lysinibacillus telephonicus</name>
    <dbReference type="NCBI Taxonomy" id="1714840"/>
    <lineage>
        <taxon>Bacteria</taxon>
        <taxon>Bacillati</taxon>
        <taxon>Bacillota</taxon>
        <taxon>Bacilli</taxon>
        <taxon>Bacillales</taxon>
        <taxon>Bacillaceae</taxon>
        <taxon>Lysinibacillus</taxon>
    </lineage>
</organism>
<gene>
    <name evidence="2" type="ORF">EKG35_18535</name>
</gene>
<dbReference type="EMBL" id="RXNR01000087">
    <property type="protein sequence ID" value="RTQ87796.1"/>
    <property type="molecule type" value="Genomic_DNA"/>
</dbReference>
<keyword evidence="3" id="KW-1185">Reference proteome</keyword>
<dbReference type="Gene3D" id="3.30.1330.40">
    <property type="entry name" value="RutC-like"/>
    <property type="match status" value="1"/>
</dbReference>
<protein>
    <submittedName>
        <fullName evidence="2">RidA family protein</fullName>
    </submittedName>
</protein>
<dbReference type="SUPFAM" id="SSF55298">
    <property type="entry name" value="YjgF-like"/>
    <property type="match status" value="1"/>
</dbReference>
<proteinExistence type="inferred from homology"/>
<dbReference type="Proteomes" id="UP000276349">
    <property type="component" value="Unassembled WGS sequence"/>
</dbReference>
<reference evidence="2 3" key="1">
    <citation type="submission" date="2018-12" db="EMBL/GenBank/DDBJ databases">
        <authorList>
            <person name="Yu L."/>
        </authorList>
    </citation>
    <scope>NUCLEOTIDE SEQUENCE [LARGE SCALE GENOMIC DNA]</scope>
    <source>
        <strain evidence="2 3">S5H2222</strain>
    </source>
</reference>
<dbReference type="InterPro" id="IPR035959">
    <property type="entry name" value="RutC-like_sf"/>
</dbReference>
<evidence type="ECO:0000313" key="3">
    <source>
        <dbReference type="Proteomes" id="UP000276349"/>
    </source>
</evidence>
<accession>A0A431UE95</accession>
<dbReference type="OrthoDB" id="9803101at2"/>
<dbReference type="GO" id="GO:0019239">
    <property type="term" value="F:deaminase activity"/>
    <property type="evidence" value="ECO:0007669"/>
    <property type="project" value="TreeGrafter"/>
</dbReference>
<evidence type="ECO:0000256" key="1">
    <source>
        <dbReference type="ARBA" id="ARBA00010552"/>
    </source>
</evidence>
<evidence type="ECO:0000313" key="2">
    <source>
        <dbReference type="EMBL" id="RTQ87796.1"/>
    </source>
</evidence>